<dbReference type="AlphaFoldDB" id="J9GAC5"/>
<sequence>MVSSWRGTPALRFSGKVWSARVVLSMTPEGLPSREQSAFSVSCLWRIRLALEASSP</sequence>
<organism evidence="1">
    <name type="scientific">gut metagenome</name>
    <dbReference type="NCBI Taxonomy" id="749906"/>
    <lineage>
        <taxon>unclassified sequences</taxon>
        <taxon>metagenomes</taxon>
        <taxon>organismal metagenomes</taxon>
    </lineage>
</organism>
<dbReference type="EMBL" id="AMCI01004141">
    <property type="protein sequence ID" value="EJW98707.1"/>
    <property type="molecule type" value="Genomic_DNA"/>
</dbReference>
<accession>J9GAC5</accession>
<gene>
    <name evidence="1" type="ORF">EVA_13187</name>
</gene>
<name>J9GAC5_9ZZZZ</name>
<reference evidence="1" key="1">
    <citation type="journal article" date="2012" name="PLoS ONE">
        <title>Gene sets for utilization of primary and secondary nutrition supplies in the distal gut of endangered iberian lynx.</title>
        <authorList>
            <person name="Alcaide M."/>
            <person name="Messina E."/>
            <person name="Richter M."/>
            <person name="Bargiela R."/>
            <person name="Peplies J."/>
            <person name="Huws S.A."/>
            <person name="Newbold C.J."/>
            <person name="Golyshin P.N."/>
            <person name="Simon M.A."/>
            <person name="Lopez G."/>
            <person name="Yakimov M.M."/>
            <person name="Ferrer M."/>
        </authorList>
    </citation>
    <scope>NUCLEOTIDE SEQUENCE</scope>
</reference>
<comment type="caution">
    <text evidence="1">The sequence shown here is derived from an EMBL/GenBank/DDBJ whole genome shotgun (WGS) entry which is preliminary data.</text>
</comment>
<protein>
    <submittedName>
        <fullName evidence="1">Uncharacterized protein</fullName>
    </submittedName>
</protein>
<evidence type="ECO:0000313" key="1">
    <source>
        <dbReference type="EMBL" id="EJW98707.1"/>
    </source>
</evidence>
<proteinExistence type="predicted"/>